<evidence type="ECO:0000313" key="4">
    <source>
        <dbReference type="Proteomes" id="UP000325957"/>
    </source>
</evidence>
<keyword evidence="4" id="KW-1185">Reference proteome</keyword>
<proteinExistence type="inferred from homology"/>
<gene>
    <name evidence="3" type="ORF">FCK90_05140</name>
</gene>
<dbReference type="SUPFAM" id="SSF51735">
    <property type="entry name" value="NAD(P)-binding Rossmann-fold domains"/>
    <property type="match status" value="1"/>
</dbReference>
<sequence>MFTELRGRTVLVTGGAQGIGEAIVSAFAGEGARVFSADLVHPAEQPDSDLSDGDVRRVHLDVSDERSVEEVVGAVRGVAGVPEVLVNAAGISTMAFAVDAELSAWQRNIDVNATGSFLISRAVAREQIAAGCAGRIILISSQAGKNGYRGMSGYVASKHAVMGLTKTLAVELAPQGITVNAICPGIIETGMKHRERREGAVLRGVTAADIEAEDCSQVPLGRTGTPQDVAGVALFLASGLASYMTGQGINVTGGMTMH</sequence>
<dbReference type="PANTHER" id="PTHR24321">
    <property type="entry name" value="DEHYDROGENASES, SHORT CHAIN"/>
    <property type="match status" value="1"/>
</dbReference>
<evidence type="ECO:0000313" key="3">
    <source>
        <dbReference type="EMBL" id="KAA9394913.1"/>
    </source>
</evidence>
<evidence type="ECO:0000256" key="2">
    <source>
        <dbReference type="ARBA" id="ARBA00023002"/>
    </source>
</evidence>
<dbReference type="RefSeq" id="WP_158033224.1">
    <property type="nucleotide sequence ID" value="NZ_ML708613.1"/>
</dbReference>
<dbReference type="PRINTS" id="PR00081">
    <property type="entry name" value="GDHRDH"/>
</dbReference>
<accession>A0A5J5KZ66</accession>
<dbReference type="Proteomes" id="UP000325957">
    <property type="component" value="Unassembled WGS sequence"/>
</dbReference>
<protein>
    <submittedName>
        <fullName evidence="3">SDR family oxidoreductase</fullName>
    </submittedName>
</protein>
<dbReference type="Pfam" id="PF13561">
    <property type="entry name" value="adh_short_C2"/>
    <property type="match status" value="1"/>
</dbReference>
<dbReference type="GO" id="GO:0016491">
    <property type="term" value="F:oxidoreductase activity"/>
    <property type="evidence" value="ECO:0007669"/>
    <property type="project" value="UniProtKB-KW"/>
</dbReference>
<dbReference type="AlphaFoldDB" id="A0A5J5KZ66"/>
<dbReference type="InterPro" id="IPR002347">
    <property type="entry name" value="SDR_fam"/>
</dbReference>
<dbReference type="Gene3D" id="3.40.50.720">
    <property type="entry name" value="NAD(P)-binding Rossmann-like Domain"/>
    <property type="match status" value="1"/>
</dbReference>
<dbReference type="PROSITE" id="PS00061">
    <property type="entry name" value="ADH_SHORT"/>
    <property type="match status" value="1"/>
</dbReference>
<dbReference type="EMBL" id="SZWF01000004">
    <property type="protein sequence ID" value="KAA9394913.1"/>
    <property type="molecule type" value="Genomic_DNA"/>
</dbReference>
<dbReference type="InterPro" id="IPR020904">
    <property type="entry name" value="Sc_DH/Rdtase_CS"/>
</dbReference>
<reference evidence="3 4" key="1">
    <citation type="submission" date="2019-05" db="EMBL/GenBank/DDBJ databases">
        <title>Kocuria coralli sp. nov., a novel actinobacterium isolated from coral reef seawater.</title>
        <authorList>
            <person name="Li J."/>
        </authorList>
    </citation>
    <scope>NUCLEOTIDE SEQUENCE [LARGE SCALE GENOMIC DNA]</scope>
    <source>
        <strain evidence="3 4">SCSIO 13007</strain>
    </source>
</reference>
<dbReference type="PANTHER" id="PTHR24321:SF8">
    <property type="entry name" value="ESTRADIOL 17-BETA-DEHYDROGENASE 8-RELATED"/>
    <property type="match status" value="1"/>
</dbReference>
<dbReference type="OrthoDB" id="4350228at2"/>
<comment type="caution">
    <text evidence="3">The sequence shown here is derived from an EMBL/GenBank/DDBJ whole genome shotgun (WGS) entry which is preliminary data.</text>
</comment>
<dbReference type="FunFam" id="3.40.50.720:FF:000084">
    <property type="entry name" value="Short-chain dehydrogenase reductase"/>
    <property type="match status" value="1"/>
</dbReference>
<evidence type="ECO:0000256" key="1">
    <source>
        <dbReference type="ARBA" id="ARBA00006484"/>
    </source>
</evidence>
<organism evidence="3 4">
    <name type="scientific">Kocuria coralli</name>
    <dbReference type="NCBI Taxonomy" id="1461025"/>
    <lineage>
        <taxon>Bacteria</taxon>
        <taxon>Bacillati</taxon>
        <taxon>Actinomycetota</taxon>
        <taxon>Actinomycetes</taxon>
        <taxon>Micrococcales</taxon>
        <taxon>Micrococcaceae</taxon>
        <taxon>Kocuria</taxon>
    </lineage>
</organism>
<keyword evidence="2" id="KW-0560">Oxidoreductase</keyword>
<dbReference type="PRINTS" id="PR00080">
    <property type="entry name" value="SDRFAMILY"/>
</dbReference>
<comment type="similarity">
    <text evidence="1">Belongs to the short-chain dehydrogenases/reductases (SDR) family.</text>
</comment>
<name>A0A5J5KZ66_9MICC</name>
<dbReference type="InterPro" id="IPR036291">
    <property type="entry name" value="NAD(P)-bd_dom_sf"/>
</dbReference>